<evidence type="ECO:0000256" key="1">
    <source>
        <dbReference type="SAM" id="MobiDB-lite"/>
    </source>
</evidence>
<dbReference type="HOGENOM" id="CLU_1205471_0_0_1"/>
<dbReference type="Proteomes" id="UP000001745">
    <property type="component" value="Unassembled WGS sequence"/>
</dbReference>
<dbReference type="AlphaFoldDB" id="B8MFD9"/>
<dbReference type="EMBL" id="EQ962656">
    <property type="protein sequence ID" value="EED16673.1"/>
    <property type="molecule type" value="Genomic_DNA"/>
</dbReference>
<protein>
    <submittedName>
        <fullName evidence="2">Uncharacterized protein</fullName>
    </submittedName>
</protein>
<dbReference type="GeneID" id="8109005"/>
<dbReference type="VEuPathDB" id="FungiDB:TSTA_017480"/>
<name>B8MFD9_TALSN</name>
<reference evidence="3" key="1">
    <citation type="journal article" date="2015" name="Genome Announc.">
        <title>Genome sequence of the AIDS-associated pathogen Penicillium marneffei (ATCC18224) and its near taxonomic relative Talaromyces stipitatus (ATCC10500).</title>
        <authorList>
            <person name="Nierman W.C."/>
            <person name="Fedorova-Abrams N.D."/>
            <person name="Andrianopoulos A."/>
        </authorList>
    </citation>
    <scope>NUCLEOTIDE SEQUENCE [LARGE SCALE GENOMIC DNA]</scope>
    <source>
        <strain evidence="3">ATCC 10500 / CBS 375.48 / QM 6759 / NRRL 1006</strain>
    </source>
</reference>
<keyword evidence="3" id="KW-1185">Reference proteome</keyword>
<dbReference type="InParanoid" id="B8MFD9"/>
<dbReference type="PhylomeDB" id="B8MFD9"/>
<evidence type="ECO:0000313" key="2">
    <source>
        <dbReference type="EMBL" id="EED16673.1"/>
    </source>
</evidence>
<proteinExistence type="predicted"/>
<feature type="region of interest" description="Disordered" evidence="1">
    <location>
        <begin position="1"/>
        <end position="58"/>
    </location>
</feature>
<gene>
    <name evidence="2" type="ORF">TSTA_017480</name>
</gene>
<sequence length="230" mass="26162">MWPRNVADDTTPNFAHALSNPSDPPLPPRYAQCPPSKPLTPESVSSHQAPPTAEDVPNSEPYSFEWAMDPYNPDKFLHPPKYTKQNLMWAVEFQILSSEEFHPTVIFTARLHPEYKERIGLATERLTTNEWARVVMYIPDPGLPVALCRHQGLVAVFKEEDMANVPLGPFEYRVLYGDGHSRRAQVQNITAAELGDQPAKRDRGWRGKADVKHKDYSMFQWQSRTPAPEG</sequence>
<dbReference type="RefSeq" id="XP_002483907.1">
    <property type="nucleotide sequence ID" value="XM_002483862.1"/>
</dbReference>
<accession>B8MFD9</accession>
<evidence type="ECO:0000313" key="3">
    <source>
        <dbReference type="Proteomes" id="UP000001745"/>
    </source>
</evidence>
<organism evidence="2 3">
    <name type="scientific">Talaromyces stipitatus (strain ATCC 10500 / CBS 375.48 / QM 6759 / NRRL 1006)</name>
    <name type="common">Penicillium stipitatum</name>
    <dbReference type="NCBI Taxonomy" id="441959"/>
    <lineage>
        <taxon>Eukaryota</taxon>
        <taxon>Fungi</taxon>
        <taxon>Dikarya</taxon>
        <taxon>Ascomycota</taxon>
        <taxon>Pezizomycotina</taxon>
        <taxon>Eurotiomycetes</taxon>
        <taxon>Eurotiomycetidae</taxon>
        <taxon>Eurotiales</taxon>
        <taxon>Trichocomaceae</taxon>
        <taxon>Talaromyces</taxon>
        <taxon>Talaromyces sect. Talaromyces</taxon>
    </lineage>
</organism>